<keyword evidence="3" id="KW-0963">Cytoplasm</keyword>
<dbReference type="GO" id="GO:0051639">
    <property type="term" value="P:actin filament network formation"/>
    <property type="evidence" value="ECO:0007669"/>
    <property type="project" value="TreeGrafter"/>
</dbReference>
<dbReference type="PROSITE" id="PS50021">
    <property type="entry name" value="CH"/>
    <property type="match status" value="4"/>
</dbReference>
<sequence length="669" mass="74968">MSSFVGVLVSDQWLQSQFTQVELRTLKSKYVSERTQSGHVTVRNLPSIYKKLKAFSELLTEDEIRNVMAESYANMDEEIDFESFLRGHLNLQARAVAKDGGSKSSSSFLKTATTTVHHAINESEKASYVAHINNYLAEDKFMSQFLPIDPSTDALFDLAKDGVLLCKLINIAVPGTIDERAINTKRVLNPWERNENHTLGLNSAKAIGCTVVNIGTQDLVEGRPYLVLGLISQIIKIQMLADLNLKKTPELVELVEDDKDVEELISLAPEKVLLKWMNFHLKKVGYEKEVTNFSTDLKDGGAYAYLLNALAPEVAGPSALTTTDPTERANMILEQAEKLDCKKFLTSKDIVEGSPNLNLAFVAQIFQHRNGLTADTSKMSFAEMMTDDVETSREERCFRLWINSLGITTYVNNLFEDVRNGWVLLEVLDKVSPGSVNWKLATKPPIQMPFRKVENCNQVIKIGKDLNLSLVNIAGNDLVQGNKKLLLAFLWQLMRFNMLQLLKNLRSQSNEITDAYILNWANEKVKKAGKTSQMESFKDKNLSSGVFFLELLSAVEPRVVNWSLVTKGETDEDKKANATYIISVARKLGCSIFLLPEDIMEVNQKMILILTASIMHWSLKRHQHRHQPGESTPVVSPRASVDGNIETDVAHEISELAINDTPSEEPSST</sequence>
<dbReference type="PANTHER" id="PTHR19961:SF79">
    <property type="entry name" value="FIMBRIN-5"/>
    <property type="match status" value="1"/>
</dbReference>
<keyword evidence="6" id="KW-0206">Cytoskeleton</keyword>
<evidence type="ECO:0000256" key="4">
    <source>
        <dbReference type="ARBA" id="ARBA00022737"/>
    </source>
</evidence>
<dbReference type="GO" id="GO:0005737">
    <property type="term" value="C:cytoplasm"/>
    <property type="evidence" value="ECO:0007669"/>
    <property type="project" value="TreeGrafter"/>
</dbReference>
<protein>
    <recommendedName>
        <fullName evidence="8">Calponin-homology (CH) domain-containing protein</fullName>
    </recommendedName>
</protein>
<feature type="domain" description="Calponin-homology (CH)" evidence="8">
    <location>
        <begin position="267"/>
        <end position="370"/>
    </location>
</feature>
<dbReference type="InterPro" id="IPR036872">
    <property type="entry name" value="CH_dom_sf"/>
</dbReference>
<dbReference type="Proteomes" id="UP001359559">
    <property type="component" value="Unassembled WGS sequence"/>
</dbReference>
<dbReference type="GO" id="GO:0051015">
    <property type="term" value="F:actin filament binding"/>
    <property type="evidence" value="ECO:0007669"/>
    <property type="project" value="InterPro"/>
</dbReference>
<dbReference type="FunFam" id="1.10.418.10:FF:000045">
    <property type="entry name" value="Fimbrin-1 isoform A"/>
    <property type="match status" value="1"/>
</dbReference>
<reference evidence="9 10" key="1">
    <citation type="submission" date="2024-01" db="EMBL/GenBank/DDBJ databases">
        <title>The genomes of 5 underutilized Papilionoideae crops provide insights into root nodulation and disease resistance.</title>
        <authorList>
            <person name="Yuan L."/>
        </authorList>
    </citation>
    <scope>NUCLEOTIDE SEQUENCE [LARGE SCALE GENOMIC DNA]</scope>
    <source>
        <strain evidence="9">LY-2023</strain>
        <tissue evidence="9">Leaf</tissue>
    </source>
</reference>
<dbReference type="CDD" id="cd21293">
    <property type="entry name" value="CH_AtFIM_like_rpt1"/>
    <property type="match status" value="1"/>
</dbReference>
<dbReference type="Pfam" id="PF00307">
    <property type="entry name" value="CH"/>
    <property type="match status" value="4"/>
</dbReference>
<dbReference type="InterPro" id="IPR039959">
    <property type="entry name" value="Fimbrin/Plastin"/>
</dbReference>
<feature type="domain" description="Calponin-homology (CH)" evidence="8">
    <location>
        <begin position="392"/>
        <end position="498"/>
    </location>
</feature>
<keyword evidence="10" id="KW-1185">Reference proteome</keyword>
<dbReference type="FunFam" id="1.10.418.10:FF:000041">
    <property type="entry name" value="Fimbrin-2 isoform A"/>
    <property type="match status" value="1"/>
</dbReference>
<evidence type="ECO:0000256" key="3">
    <source>
        <dbReference type="ARBA" id="ARBA00022490"/>
    </source>
</evidence>
<evidence type="ECO:0000256" key="5">
    <source>
        <dbReference type="ARBA" id="ARBA00023203"/>
    </source>
</evidence>
<dbReference type="SUPFAM" id="SSF47576">
    <property type="entry name" value="Calponin-homology domain, CH-domain"/>
    <property type="match status" value="1"/>
</dbReference>
<comment type="caution">
    <text evidence="9">The sequence shown here is derived from an EMBL/GenBank/DDBJ whole genome shotgun (WGS) entry which is preliminary data.</text>
</comment>
<keyword evidence="5" id="KW-0009">Actin-binding</keyword>
<evidence type="ECO:0000256" key="7">
    <source>
        <dbReference type="SAM" id="MobiDB-lite"/>
    </source>
</evidence>
<dbReference type="PROSITE" id="PS00020">
    <property type="entry name" value="ACTININ_2"/>
    <property type="match status" value="1"/>
</dbReference>
<comment type="subcellular location">
    <subcellularLocation>
        <location evidence="1">Cytoplasm</location>
        <location evidence="1">Cytoskeleton</location>
    </subcellularLocation>
</comment>
<evidence type="ECO:0000313" key="9">
    <source>
        <dbReference type="EMBL" id="KAK7299827.1"/>
    </source>
</evidence>
<dbReference type="InterPro" id="IPR001715">
    <property type="entry name" value="CH_dom"/>
</dbReference>
<keyword evidence="4" id="KW-0677">Repeat</keyword>
<dbReference type="Gene3D" id="1.10.418.10">
    <property type="entry name" value="Calponin-like domain"/>
    <property type="match status" value="4"/>
</dbReference>
<comment type="subunit">
    <text evidence="2">Interacts with F-actin.</text>
</comment>
<evidence type="ECO:0000256" key="2">
    <source>
        <dbReference type="ARBA" id="ARBA00011385"/>
    </source>
</evidence>
<gene>
    <name evidence="9" type="ORF">RJT34_10655</name>
</gene>
<dbReference type="GO" id="GO:0005884">
    <property type="term" value="C:actin filament"/>
    <property type="evidence" value="ECO:0007669"/>
    <property type="project" value="TreeGrafter"/>
</dbReference>
<dbReference type="InterPro" id="IPR001589">
    <property type="entry name" value="Actinin_actin-bd_CS"/>
</dbReference>
<dbReference type="GO" id="GO:0051017">
    <property type="term" value="P:actin filament bundle assembly"/>
    <property type="evidence" value="ECO:0007669"/>
    <property type="project" value="InterPro"/>
</dbReference>
<dbReference type="PANTHER" id="PTHR19961">
    <property type="entry name" value="FIMBRIN/PLASTIN"/>
    <property type="match status" value="1"/>
</dbReference>
<dbReference type="FunFam" id="1.10.418.10:FF:000034">
    <property type="entry name" value="Fimbrin-2 like"/>
    <property type="match status" value="1"/>
</dbReference>
<feature type="region of interest" description="Disordered" evidence="7">
    <location>
        <begin position="621"/>
        <end position="641"/>
    </location>
</feature>
<accession>A0AAN9JKW6</accession>
<evidence type="ECO:0000256" key="6">
    <source>
        <dbReference type="ARBA" id="ARBA00023212"/>
    </source>
</evidence>
<dbReference type="EMBL" id="JAYKXN010000003">
    <property type="protein sequence ID" value="KAK7299827.1"/>
    <property type="molecule type" value="Genomic_DNA"/>
</dbReference>
<dbReference type="AlphaFoldDB" id="A0AAN9JKW6"/>
<feature type="domain" description="Calponin-homology (CH)" evidence="8">
    <location>
        <begin position="511"/>
        <end position="619"/>
    </location>
</feature>
<name>A0AAN9JKW6_CLITE</name>
<feature type="domain" description="Calponin-homology (CH)" evidence="8">
    <location>
        <begin position="122"/>
        <end position="239"/>
    </location>
</feature>
<dbReference type="GO" id="GO:0032432">
    <property type="term" value="C:actin filament bundle"/>
    <property type="evidence" value="ECO:0007669"/>
    <property type="project" value="TreeGrafter"/>
</dbReference>
<evidence type="ECO:0000256" key="1">
    <source>
        <dbReference type="ARBA" id="ARBA00004245"/>
    </source>
</evidence>
<proteinExistence type="predicted"/>
<organism evidence="9 10">
    <name type="scientific">Clitoria ternatea</name>
    <name type="common">Butterfly pea</name>
    <dbReference type="NCBI Taxonomy" id="43366"/>
    <lineage>
        <taxon>Eukaryota</taxon>
        <taxon>Viridiplantae</taxon>
        <taxon>Streptophyta</taxon>
        <taxon>Embryophyta</taxon>
        <taxon>Tracheophyta</taxon>
        <taxon>Spermatophyta</taxon>
        <taxon>Magnoliopsida</taxon>
        <taxon>eudicotyledons</taxon>
        <taxon>Gunneridae</taxon>
        <taxon>Pentapetalae</taxon>
        <taxon>rosids</taxon>
        <taxon>fabids</taxon>
        <taxon>Fabales</taxon>
        <taxon>Fabaceae</taxon>
        <taxon>Papilionoideae</taxon>
        <taxon>50 kb inversion clade</taxon>
        <taxon>NPAAA clade</taxon>
        <taxon>indigoferoid/millettioid clade</taxon>
        <taxon>Phaseoleae</taxon>
        <taxon>Clitoria</taxon>
    </lineage>
</organism>
<dbReference type="CDD" id="cd21302">
    <property type="entry name" value="CH_AtFIM_like_rpt4"/>
    <property type="match status" value="1"/>
</dbReference>
<evidence type="ECO:0000313" key="10">
    <source>
        <dbReference type="Proteomes" id="UP001359559"/>
    </source>
</evidence>
<evidence type="ECO:0000259" key="8">
    <source>
        <dbReference type="PROSITE" id="PS50021"/>
    </source>
</evidence>
<dbReference type="SMART" id="SM00033">
    <property type="entry name" value="CH"/>
    <property type="match status" value="4"/>
</dbReference>
<dbReference type="CDD" id="cd21299">
    <property type="entry name" value="CH_AtFIM_like_rpt3"/>
    <property type="match status" value="1"/>
</dbReference>
<dbReference type="FunFam" id="1.10.418.10:FF:000031">
    <property type="entry name" value="Fimbrin-2 like"/>
    <property type="match status" value="1"/>
</dbReference>